<dbReference type="OrthoDB" id="6935755at2"/>
<proteinExistence type="predicted"/>
<reference evidence="1 2" key="1">
    <citation type="submission" date="2009-06" db="EMBL/GenBank/DDBJ databases">
        <title>Complete sequence of Desulfovibrio salexigens DSM 2638.</title>
        <authorList>
            <consortium name="US DOE Joint Genome Institute"/>
            <person name="Lucas S."/>
            <person name="Copeland A."/>
            <person name="Lapidus A."/>
            <person name="Glavina del Rio T."/>
            <person name="Tice H."/>
            <person name="Bruce D."/>
            <person name="Goodwin L."/>
            <person name="Pitluck S."/>
            <person name="Munk A.C."/>
            <person name="Brettin T."/>
            <person name="Detter J.C."/>
            <person name="Han C."/>
            <person name="Tapia R."/>
            <person name="Larimer F."/>
            <person name="Land M."/>
            <person name="Hauser L."/>
            <person name="Kyrpides N."/>
            <person name="Anderson I."/>
            <person name="Wall J.D."/>
            <person name="Arkin A.P."/>
            <person name="Dehal P."/>
            <person name="Chivian D."/>
            <person name="Giles B."/>
            <person name="Hazen T.C."/>
        </authorList>
    </citation>
    <scope>NUCLEOTIDE SEQUENCE [LARGE SCALE GENOMIC DNA]</scope>
    <source>
        <strain evidence="2">ATCC 14822 / DSM 2638 / NCIMB 8403 / VKM B-1763</strain>
    </source>
</reference>
<dbReference type="Gene3D" id="3.30.2020.10">
    <property type="entry name" value="NE0471-like N-terminal domain"/>
    <property type="match status" value="1"/>
</dbReference>
<dbReference type="SUPFAM" id="SSF143880">
    <property type="entry name" value="NE0471 N-terminal domain-like"/>
    <property type="match status" value="1"/>
</dbReference>
<dbReference type="CDD" id="cd00093">
    <property type="entry name" value="HTH_XRE"/>
    <property type="match status" value="1"/>
</dbReference>
<dbReference type="eggNOG" id="ENOG502ZF2C">
    <property type="taxonomic scope" value="Bacteria"/>
</dbReference>
<keyword evidence="2" id="KW-1185">Reference proteome</keyword>
<evidence type="ECO:0008006" key="3">
    <source>
        <dbReference type="Google" id="ProtNLM"/>
    </source>
</evidence>
<dbReference type="Proteomes" id="UP000002601">
    <property type="component" value="Chromosome"/>
</dbReference>
<dbReference type="STRING" id="526222.Desal_2225"/>
<dbReference type="HOGENOM" id="CLU_144769_0_0_7"/>
<dbReference type="InterPro" id="IPR036782">
    <property type="entry name" value="NE0471-like_N"/>
</dbReference>
<dbReference type="AlphaFoldDB" id="C6BWK1"/>
<evidence type="ECO:0000313" key="1">
    <source>
        <dbReference type="EMBL" id="ACS80281.1"/>
    </source>
</evidence>
<dbReference type="Gene3D" id="1.10.260.40">
    <property type="entry name" value="lambda repressor-like DNA-binding domains"/>
    <property type="match status" value="1"/>
</dbReference>
<dbReference type="RefSeq" id="WP_015852097.1">
    <property type="nucleotide sequence ID" value="NC_012881.1"/>
</dbReference>
<dbReference type="InterPro" id="IPR010982">
    <property type="entry name" value="Lambda_DNA-bd_dom_sf"/>
</dbReference>
<gene>
    <name evidence="1" type="ordered locus">Desal_2225</name>
</gene>
<protein>
    <recommendedName>
        <fullName evidence="3">HTH cro/C1-type domain-containing protein</fullName>
    </recommendedName>
</protein>
<dbReference type="GO" id="GO:0003677">
    <property type="term" value="F:DNA binding"/>
    <property type="evidence" value="ECO:0007669"/>
    <property type="project" value="InterPro"/>
</dbReference>
<name>C6BWK1_MARSD</name>
<evidence type="ECO:0000313" key="2">
    <source>
        <dbReference type="Proteomes" id="UP000002601"/>
    </source>
</evidence>
<organism evidence="1 2">
    <name type="scientific">Maridesulfovibrio salexigens (strain ATCC 14822 / DSM 2638 / NCIMB 8403 / VKM B-1763)</name>
    <name type="common">Desulfovibrio salexigens</name>
    <dbReference type="NCBI Taxonomy" id="526222"/>
    <lineage>
        <taxon>Bacteria</taxon>
        <taxon>Pseudomonadati</taxon>
        <taxon>Thermodesulfobacteriota</taxon>
        <taxon>Desulfovibrionia</taxon>
        <taxon>Desulfovibrionales</taxon>
        <taxon>Desulfovibrionaceae</taxon>
        <taxon>Maridesulfovibrio</taxon>
    </lineage>
</organism>
<dbReference type="SUPFAM" id="SSF47413">
    <property type="entry name" value="lambda repressor-like DNA-binding domains"/>
    <property type="match status" value="1"/>
</dbReference>
<dbReference type="KEGG" id="dsa:Desal_2225"/>
<dbReference type="InterPro" id="IPR001387">
    <property type="entry name" value="Cro/C1-type_HTH"/>
</dbReference>
<dbReference type="EMBL" id="CP001649">
    <property type="protein sequence ID" value="ACS80281.1"/>
    <property type="molecule type" value="Genomic_DNA"/>
</dbReference>
<accession>C6BWK1</accession>
<sequence length="150" mass="17317">MPDRIFRVIAVEKGEVPYTLFVTWEDELRALVDVREYVERYQTYVCLRGNGWNEYDPQVGEYGGTVDWIADEIDITSDTLRMLWMFQTEQAMHPTDFAAWMEGHGFSLDAAAKALGISRRMVAYYKSGERTIPRYILLACRGYDVRPAAA</sequence>